<evidence type="ECO:0000256" key="6">
    <source>
        <dbReference type="ARBA" id="ARBA00022840"/>
    </source>
</evidence>
<dbReference type="Gene3D" id="3.40.50.300">
    <property type="entry name" value="P-loop containing nucleotide triphosphate hydrolases"/>
    <property type="match status" value="1"/>
</dbReference>
<dbReference type="InterPro" id="IPR003593">
    <property type="entry name" value="AAA+_ATPase"/>
</dbReference>
<keyword evidence="6" id="KW-0067">ATP-binding</keyword>
<evidence type="ECO:0000256" key="9">
    <source>
        <dbReference type="SAM" id="MobiDB-lite"/>
    </source>
</evidence>
<dbReference type="GO" id="GO:0005524">
    <property type="term" value="F:ATP binding"/>
    <property type="evidence" value="ECO:0007669"/>
    <property type="project" value="UniProtKB-KW"/>
</dbReference>
<keyword evidence="4 10" id="KW-0812">Transmembrane</keyword>
<sequence length="1003" mass="109104">MAHAVPRKDSRVPVAQRAPLQSGARLLAAQFVALLQKNIRIRAASWKTNVLLLAQAALFTLLIWGVDRALLASRQRQGAYSTSPDLHARAIGDIPDCTTSIYLRRDRPCLTLAYAPQGVTAVEEVVAAVAANNHPPIAPERRKALPSEAELDDYLLQNPETVLSAVIFDVRGGDIISFTVQTNSSVQWFKGEWQHPNTYAQARPGGNRLLPLQAAVERELSRRLLGDAELSWDPSLAFFPHPSTQALSMIGSIAPTFVLASVMFQFVLQLHDVLHDRESGARQAMQTMGLRTSMYWASWIVFQGFLAVLGGLLLLGFGYLFQFNWLTANSIWLSLPLLTLVPLAMASFGFFLIAFMHKASSSVPVGFTVFVVAWVFLIVIAFGFPFQSKYGPVGRAVFSLFPWSLLSKGISDLAAAAAAGTGLAWADRKRYCVPGAAPPPDAAERAVLTDCTMPLPAIFVALSLQVVGYTALGLYLDAVLPGAEGGRRAPWFFLLPSYWLARYRPDPAHARRALSASTQDSTGLLVDPDVADEMARLKGSCQRFVEAGGANKALGAGGCSEESTNSMVDATPPATTNPAAPCAIELYGLRREFEAPWRPIKRAAPFVAVQGTWLGVREGECFALLGPNGAGKSTTIHCLTGVLPLTSGDAVLHGVSLASPGGMDRARPLLGVCPQFDVLWDQLSAHEHLELFAAIKGIPRAERRAAAAVLLEEVRLSETAHRRAGTYSGGMRRRLSVALALLGDPKVVFLDEPTTGLDPVSRRHLWDLIDRAKRGRAIVLTTHSMEEADILGDRIGIMARGRLRCVGTSLRLKNRFGSGYRDAAPGHQAAERAHRIKAIFRDRLGVEAADESTDYVHFMCPYENEDKMPALFHYLKGHKRELGVVDLQVRQTPLEDVFLVVTRKAELEHAQAEGKFEVLQLVEENVTVKVPLGAEFIKSPSGRLYHIRWTTDGDGRLQLLDYHADPISQLLEASRPGAGEAGATDASDRPLLIQPSGLAPPAL</sequence>
<dbReference type="GO" id="GO:0016887">
    <property type="term" value="F:ATP hydrolysis activity"/>
    <property type="evidence" value="ECO:0007669"/>
    <property type="project" value="InterPro"/>
</dbReference>
<dbReference type="InterPro" id="IPR003439">
    <property type="entry name" value="ABC_transporter-like_ATP-bd"/>
</dbReference>
<dbReference type="Proteomes" id="UP001255856">
    <property type="component" value="Unassembled WGS sequence"/>
</dbReference>
<keyword evidence="3" id="KW-0813">Transport</keyword>
<evidence type="ECO:0000313" key="12">
    <source>
        <dbReference type="EMBL" id="KAK2080228.1"/>
    </source>
</evidence>
<dbReference type="InterPro" id="IPR026082">
    <property type="entry name" value="ABCA"/>
</dbReference>
<dbReference type="Pfam" id="PF12698">
    <property type="entry name" value="ABC2_membrane_3"/>
    <property type="match status" value="1"/>
</dbReference>
<evidence type="ECO:0000259" key="11">
    <source>
        <dbReference type="PROSITE" id="PS50893"/>
    </source>
</evidence>
<proteinExistence type="inferred from homology"/>
<feature type="transmembrane region" description="Helical" evidence="10">
    <location>
        <begin position="331"/>
        <end position="355"/>
    </location>
</feature>
<dbReference type="Pfam" id="PF00005">
    <property type="entry name" value="ABC_tran"/>
    <property type="match status" value="1"/>
</dbReference>
<feature type="transmembrane region" description="Helical" evidence="10">
    <location>
        <begin position="367"/>
        <end position="386"/>
    </location>
</feature>
<evidence type="ECO:0000256" key="10">
    <source>
        <dbReference type="SAM" id="Phobius"/>
    </source>
</evidence>
<dbReference type="InterPro" id="IPR013525">
    <property type="entry name" value="ABC2_TM"/>
</dbReference>
<dbReference type="SUPFAM" id="SSF52540">
    <property type="entry name" value="P-loop containing nucleoside triphosphate hydrolases"/>
    <property type="match status" value="1"/>
</dbReference>
<evidence type="ECO:0000256" key="5">
    <source>
        <dbReference type="ARBA" id="ARBA00022741"/>
    </source>
</evidence>
<accession>A0AAD9IKX2</accession>
<dbReference type="PANTHER" id="PTHR19229:SF205">
    <property type="entry name" value="ABC TRANSPORTER A FAMILY MEMBER 1-RELATED"/>
    <property type="match status" value="1"/>
</dbReference>
<comment type="caution">
    <text evidence="12">The sequence shown here is derived from an EMBL/GenBank/DDBJ whole genome shotgun (WGS) entry which is preliminary data.</text>
</comment>
<dbReference type="InterPro" id="IPR027417">
    <property type="entry name" value="P-loop_NTPase"/>
</dbReference>
<feature type="domain" description="ABC transporter" evidence="11">
    <location>
        <begin position="584"/>
        <end position="825"/>
    </location>
</feature>
<evidence type="ECO:0000256" key="4">
    <source>
        <dbReference type="ARBA" id="ARBA00022692"/>
    </source>
</evidence>
<evidence type="ECO:0000256" key="8">
    <source>
        <dbReference type="ARBA" id="ARBA00023136"/>
    </source>
</evidence>
<feature type="region of interest" description="Disordered" evidence="9">
    <location>
        <begin position="975"/>
        <end position="1003"/>
    </location>
</feature>
<name>A0AAD9IKX2_PROWI</name>
<dbReference type="AlphaFoldDB" id="A0AAD9IKX2"/>
<dbReference type="GO" id="GO:0005319">
    <property type="term" value="F:lipid transporter activity"/>
    <property type="evidence" value="ECO:0007669"/>
    <property type="project" value="TreeGrafter"/>
</dbReference>
<feature type="transmembrane region" description="Helical" evidence="10">
    <location>
        <begin position="253"/>
        <end position="274"/>
    </location>
</feature>
<dbReference type="FunFam" id="3.40.50.300:FF:000665">
    <property type="entry name" value="ABC transporter A family member 2"/>
    <property type="match status" value="1"/>
</dbReference>
<dbReference type="CDD" id="cd03263">
    <property type="entry name" value="ABC_subfamily_A"/>
    <property type="match status" value="1"/>
</dbReference>
<feature type="transmembrane region" description="Helical" evidence="10">
    <location>
        <begin position="295"/>
        <end position="319"/>
    </location>
</feature>
<dbReference type="PROSITE" id="PS50893">
    <property type="entry name" value="ABC_TRANSPORTER_2"/>
    <property type="match status" value="1"/>
</dbReference>
<dbReference type="Pfam" id="PF25158">
    <property type="entry name" value="ABCA11_C"/>
    <property type="match status" value="1"/>
</dbReference>
<dbReference type="InterPro" id="IPR056788">
    <property type="entry name" value="ABCA2/9/11_C"/>
</dbReference>
<reference evidence="12" key="1">
    <citation type="submission" date="2021-01" db="EMBL/GenBank/DDBJ databases">
        <authorList>
            <person name="Eckstrom K.M.E."/>
        </authorList>
    </citation>
    <scope>NUCLEOTIDE SEQUENCE</scope>
    <source>
        <strain evidence="12">UVCC 0001</strain>
    </source>
</reference>
<dbReference type="SMART" id="SM00382">
    <property type="entry name" value="AAA"/>
    <property type="match status" value="1"/>
</dbReference>
<evidence type="ECO:0000256" key="7">
    <source>
        <dbReference type="ARBA" id="ARBA00022989"/>
    </source>
</evidence>
<dbReference type="InterPro" id="IPR017871">
    <property type="entry name" value="ABC_transporter-like_CS"/>
</dbReference>
<evidence type="ECO:0000256" key="3">
    <source>
        <dbReference type="ARBA" id="ARBA00022448"/>
    </source>
</evidence>
<keyword evidence="8 10" id="KW-0472">Membrane</keyword>
<feature type="transmembrane region" description="Helical" evidence="10">
    <location>
        <begin position="46"/>
        <end position="66"/>
    </location>
</feature>
<dbReference type="PANTHER" id="PTHR19229">
    <property type="entry name" value="ATP-BINDING CASSETTE TRANSPORTER SUBFAMILY A ABCA"/>
    <property type="match status" value="1"/>
</dbReference>
<keyword evidence="7 10" id="KW-1133">Transmembrane helix</keyword>
<dbReference type="PROSITE" id="PS00211">
    <property type="entry name" value="ABC_TRANSPORTER_1"/>
    <property type="match status" value="1"/>
</dbReference>
<gene>
    <name evidence="12" type="ORF">QBZ16_000081</name>
</gene>
<evidence type="ECO:0000313" key="13">
    <source>
        <dbReference type="Proteomes" id="UP001255856"/>
    </source>
</evidence>
<protein>
    <recommendedName>
        <fullName evidence="11">ABC transporter domain-containing protein</fullName>
    </recommendedName>
</protein>
<comment type="similarity">
    <text evidence="2">Belongs to the ABC transporter superfamily. ABCA family. CPR flippase (TC 3.A.1.211) subfamily.</text>
</comment>
<evidence type="ECO:0000256" key="2">
    <source>
        <dbReference type="ARBA" id="ARBA00008526"/>
    </source>
</evidence>
<dbReference type="GO" id="GO:0140359">
    <property type="term" value="F:ABC-type transporter activity"/>
    <property type="evidence" value="ECO:0007669"/>
    <property type="project" value="InterPro"/>
</dbReference>
<organism evidence="12 13">
    <name type="scientific">Prototheca wickerhamii</name>
    <dbReference type="NCBI Taxonomy" id="3111"/>
    <lineage>
        <taxon>Eukaryota</taxon>
        <taxon>Viridiplantae</taxon>
        <taxon>Chlorophyta</taxon>
        <taxon>core chlorophytes</taxon>
        <taxon>Trebouxiophyceae</taxon>
        <taxon>Chlorellales</taxon>
        <taxon>Chlorellaceae</taxon>
        <taxon>Prototheca</taxon>
    </lineage>
</organism>
<keyword evidence="13" id="KW-1185">Reference proteome</keyword>
<keyword evidence="5" id="KW-0547">Nucleotide-binding</keyword>
<dbReference type="GO" id="GO:0016020">
    <property type="term" value="C:membrane"/>
    <property type="evidence" value="ECO:0007669"/>
    <property type="project" value="UniProtKB-SubCell"/>
</dbReference>
<dbReference type="EMBL" id="JASFZW010000001">
    <property type="protein sequence ID" value="KAK2080228.1"/>
    <property type="molecule type" value="Genomic_DNA"/>
</dbReference>
<comment type="subcellular location">
    <subcellularLocation>
        <location evidence="1">Membrane</location>
        <topology evidence="1">Multi-pass membrane protein</topology>
    </subcellularLocation>
</comment>
<evidence type="ECO:0000256" key="1">
    <source>
        <dbReference type="ARBA" id="ARBA00004141"/>
    </source>
</evidence>